<accession>A0A9Q3W2L4</accession>
<evidence type="ECO:0000313" key="2">
    <source>
        <dbReference type="Proteomes" id="UP001107961"/>
    </source>
</evidence>
<keyword evidence="2" id="KW-1185">Reference proteome</keyword>
<protein>
    <submittedName>
        <fullName evidence="1">Uncharacterized protein</fullName>
    </submittedName>
</protein>
<dbReference type="EMBL" id="JAJVKT010000004">
    <property type="protein sequence ID" value="MCE7507834.1"/>
    <property type="molecule type" value="Genomic_DNA"/>
</dbReference>
<name>A0A9Q3W2L4_9GAMM</name>
<gene>
    <name evidence="1" type="ORF">LZG35_04245</name>
</gene>
<sequence>MRSLITKMLRPARVLIAGGALLALQGCGMIYKTTGDILVSFGQAELLPYMLAYDDVRMGCIMGEAQTPLLMSFETVGSHPGRLGVMTFVTSAVCAEQLSLESELRYLRAMKEGRVAEAQDARIEQKRWSALAAQRLLTAYQRLEVEYGKLDEGECPKLNRKLDQLVWLVGNIAGAQALVADGAADGVVGVPRDIVGKVARNASCLSNENWWGAPEGLRATIWNLLPQLAPEGAQPWPKLEQSAEMGFEKGVRLGSAFLALSAYSKGDNDRLRKAIRDFAANDENLDPDYAMIDAIASVLIQGLSDRMWTEATGKRTPVNGLGTFWDDQPSSGSKVDIDDLL</sequence>
<evidence type="ECO:0000313" key="1">
    <source>
        <dbReference type="EMBL" id="MCE7507834.1"/>
    </source>
</evidence>
<dbReference type="AlphaFoldDB" id="A0A9Q3W2L4"/>
<dbReference type="Proteomes" id="UP001107961">
    <property type="component" value="Unassembled WGS sequence"/>
</dbReference>
<dbReference type="PROSITE" id="PS51257">
    <property type="entry name" value="PROKAR_LIPOPROTEIN"/>
    <property type="match status" value="1"/>
</dbReference>
<organism evidence="1 2">
    <name type="scientific">Alloalcanivorax xenomutans</name>
    <dbReference type="NCBI Taxonomy" id="1094342"/>
    <lineage>
        <taxon>Bacteria</taxon>
        <taxon>Pseudomonadati</taxon>
        <taxon>Pseudomonadota</taxon>
        <taxon>Gammaproteobacteria</taxon>
        <taxon>Oceanospirillales</taxon>
        <taxon>Alcanivoracaceae</taxon>
        <taxon>Alloalcanivorax</taxon>
    </lineage>
</organism>
<comment type="caution">
    <text evidence="1">The sequence shown here is derived from an EMBL/GenBank/DDBJ whole genome shotgun (WGS) entry which is preliminary data.</text>
</comment>
<proteinExistence type="predicted"/>
<dbReference type="RefSeq" id="WP_026949185.1">
    <property type="nucleotide sequence ID" value="NZ_CBDDTQ010000005.1"/>
</dbReference>
<reference evidence="1" key="1">
    <citation type="submission" date="2022-01" db="EMBL/GenBank/DDBJ databases">
        <authorList>
            <person name="Karlyshev A.V."/>
            <person name="Jaspars M."/>
        </authorList>
    </citation>
    <scope>NUCLEOTIDE SEQUENCE</scope>
    <source>
        <strain evidence="1">AGSA3-2</strain>
    </source>
</reference>